<dbReference type="EMBL" id="ANIK01000084">
    <property type="protein sequence ID" value="EMJ92543.1"/>
    <property type="molecule type" value="Genomic_DNA"/>
</dbReference>
<name>M6CUG9_9LEPT</name>
<gene>
    <name evidence="1" type="ORF">LEP1GSC194_4034</name>
</gene>
<comment type="caution">
    <text evidence="1">The sequence shown here is derived from an EMBL/GenBank/DDBJ whole genome shotgun (WGS) entry which is preliminary data.</text>
</comment>
<proteinExistence type="predicted"/>
<protein>
    <submittedName>
        <fullName evidence="1">Uncharacterized protein</fullName>
    </submittedName>
</protein>
<evidence type="ECO:0000313" key="2">
    <source>
        <dbReference type="Proteomes" id="UP000011988"/>
    </source>
</evidence>
<accession>M6CUG9</accession>
<dbReference type="AlphaFoldDB" id="M6CUG9"/>
<dbReference type="Proteomes" id="UP000011988">
    <property type="component" value="Unassembled WGS sequence"/>
</dbReference>
<sequence length="53" mass="6173">MINISPFYLRCVNDKLSIEILNEEGILGLELNFPKVVTFHNEGFEKIHETGYF</sequence>
<reference evidence="1 2" key="1">
    <citation type="submission" date="2013-01" db="EMBL/GenBank/DDBJ databases">
        <authorList>
            <person name="Harkins D.M."/>
            <person name="Durkin A.S."/>
            <person name="Brinkac L.M."/>
            <person name="Haft D.H."/>
            <person name="Selengut J.D."/>
            <person name="Sanka R."/>
            <person name="DePew J."/>
            <person name="Purushe J."/>
            <person name="Galloway R.L."/>
            <person name="Vinetz J.M."/>
            <person name="Sutton G.G."/>
            <person name="Nierman W.C."/>
            <person name="Fouts D.E."/>
        </authorList>
    </citation>
    <scope>NUCLEOTIDE SEQUENCE [LARGE SCALE GENOMIC DNA]</scope>
    <source>
        <strain evidence="1 2">79601</strain>
    </source>
</reference>
<organism evidence="1 2">
    <name type="scientific">Leptospira alstonii serovar Sichuan str. 79601</name>
    <dbReference type="NCBI Taxonomy" id="1218565"/>
    <lineage>
        <taxon>Bacteria</taxon>
        <taxon>Pseudomonadati</taxon>
        <taxon>Spirochaetota</taxon>
        <taxon>Spirochaetia</taxon>
        <taxon>Leptospirales</taxon>
        <taxon>Leptospiraceae</taxon>
        <taxon>Leptospira</taxon>
    </lineage>
</organism>
<evidence type="ECO:0000313" key="1">
    <source>
        <dbReference type="EMBL" id="EMJ92543.1"/>
    </source>
</evidence>